<feature type="compositionally biased region" description="Acidic residues" evidence="3">
    <location>
        <begin position="387"/>
        <end position="396"/>
    </location>
</feature>
<dbReference type="AlphaFoldDB" id="A0AAD9D607"/>
<name>A0AAD9D607_9STRA</name>
<accession>A0AAD9D607</accession>
<dbReference type="PANTHER" id="PTHR11875">
    <property type="entry name" value="TESTIS-SPECIFIC Y-ENCODED PROTEIN"/>
    <property type="match status" value="1"/>
</dbReference>
<comment type="caution">
    <text evidence="4">The sequence shown here is derived from an EMBL/GenBank/DDBJ whole genome shotgun (WGS) entry which is preliminary data.</text>
</comment>
<keyword evidence="5" id="KW-1185">Reference proteome</keyword>
<dbReference type="Pfam" id="PF00956">
    <property type="entry name" value="NAP"/>
    <property type="match status" value="1"/>
</dbReference>
<dbReference type="SUPFAM" id="SSF143113">
    <property type="entry name" value="NAP-like"/>
    <property type="match status" value="1"/>
</dbReference>
<dbReference type="Proteomes" id="UP001224775">
    <property type="component" value="Unassembled WGS sequence"/>
</dbReference>
<organism evidence="4 5">
    <name type="scientific">Skeletonema marinoi</name>
    <dbReference type="NCBI Taxonomy" id="267567"/>
    <lineage>
        <taxon>Eukaryota</taxon>
        <taxon>Sar</taxon>
        <taxon>Stramenopiles</taxon>
        <taxon>Ochrophyta</taxon>
        <taxon>Bacillariophyta</taxon>
        <taxon>Coscinodiscophyceae</taxon>
        <taxon>Thalassiosirophycidae</taxon>
        <taxon>Thalassiosirales</taxon>
        <taxon>Skeletonemataceae</taxon>
        <taxon>Skeletonema</taxon>
        <taxon>Skeletonema marinoi-dohrnii complex</taxon>
    </lineage>
</organism>
<reference evidence="4" key="1">
    <citation type="submission" date="2023-06" db="EMBL/GenBank/DDBJ databases">
        <title>Survivors Of The Sea: Transcriptome response of Skeletonema marinoi to long-term dormancy.</title>
        <authorList>
            <person name="Pinder M.I.M."/>
            <person name="Kourtchenko O."/>
            <person name="Robertson E.K."/>
            <person name="Larsson T."/>
            <person name="Maumus F."/>
            <person name="Osuna-Cruz C.M."/>
            <person name="Vancaester E."/>
            <person name="Stenow R."/>
            <person name="Vandepoele K."/>
            <person name="Ploug H."/>
            <person name="Bruchert V."/>
            <person name="Godhe A."/>
            <person name="Topel M."/>
        </authorList>
    </citation>
    <scope>NUCLEOTIDE SEQUENCE</scope>
    <source>
        <strain evidence="4">R05AC</strain>
    </source>
</reference>
<dbReference type="Gene3D" id="1.20.5.1500">
    <property type="match status" value="1"/>
</dbReference>
<feature type="region of interest" description="Disordered" evidence="3">
    <location>
        <begin position="1"/>
        <end position="28"/>
    </location>
</feature>
<evidence type="ECO:0000256" key="2">
    <source>
        <dbReference type="RuleBase" id="RU003876"/>
    </source>
</evidence>
<sequence>MADEDNSTSAAPPADTAEAEASSAGADDVAVNDAAAAISSIAVEDASDDEANEAVPAPPQEEEDEVVPPPPAAAAYQFNFNPPPQPHLAAADPNNMDFANLNPSEINAQFLSLLPPCIHPRLDKLKSLSEDRTQLLEQYLVERAELEQKYNGLMKPLYEMRRDVVTGKCDGDIASNDTTGASNGEDQQEVKGIPQFWACAMGHIDLLAELITEEDVDCMEHLVDVTCDDFADGSGFELHFHFSPNDFFTNSVLTKRYEVPNLLTEDEPMLQSVTGTDIHWFPNKSLTHKTITKKQRKKGGPNAGQVRTIQKTERAESFFHFFTPPKMPELGDVVDEEEAEAMEEHFDHDYEMACAIRGSLIPNAVHWFTGEAMEEAMYGDEGMDMMFEDDEDDDVEGGLNPFPPPATGEGENPECKQN</sequence>
<dbReference type="InterPro" id="IPR037231">
    <property type="entry name" value="NAP-like_sf"/>
</dbReference>
<gene>
    <name evidence="4" type="ORF">QTG54_015193</name>
</gene>
<protein>
    <submittedName>
        <fullName evidence="4">Nucleosome assembly protein family protein</fullName>
    </submittedName>
</protein>
<proteinExistence type="inferred from homology"/>
<evidence type="ECO:0000313" key="5">
    <source>
        <dbReference type="Proteomes" id="UP001224775"/>
    </source>
</evidence>
<dbReference type="GO" id="GO:0005634">
    <property type="term" value="C:nucleus"/>
    <property type="evidence" value="ECO:0007669"/>
    <property type="project" value="InterPro"/>
</dbReference>
<evidence type="ECO:0000256" key="1">
    <source>
        <dbReference type="ARBA" id="ARBA00009947"/>
    </source>
</evidence>
<evidence type="ECO:0000313" key="4">
    <source>
        <dbReference type="EMBL" id="KAK1734190.1"/>
    </source>
</evidence>
<dbReference type="EMBL" id="JATAAI010000041">
    <property type="protein sequence ID" value="KAK1734190.1"/>
    <property type="molecule type" value="Genomic_DNA"/>
</dbReference>
<feature type="region of interest" description="Disordered" evidence="3">
    <location>
        <begin position="387"/>
        <end position="418"/>
    </location>
</feature>
<dbReference type="GO" id="GO:0006334">
    <property type="term" value="P:nucleosome assembly"/>
    <property type="evidence" value="ECO:0007669"/>
    <property type="project" value="InterPro"/>
</dbReference>
<evidence type="ECO:0000256" key="3">
    <source>
        <dbReference type="SAM" id="MobiDB-lite"/>
    </source>
</evidence>
<dbReference type="Gene3D" id="3.30.1120.90">
    <property type="entry name" value="Nucleosome assembly protein"/>
    <property type="match status" value="1"/>
</dbReference>
<feature type="compositionally biased region" description="Low complexity" evidence="3">
    <location>
        <begin position="7"/>
        <end position="28"/>
    </location>
</feature>
<feature type="region of interest" description="Disordered" evidence="3">
    <location>
        <begin position="40"/>
        <end position="72"/>
    </location>
</feature>
<dbReference type="InterPro" id="IPR002164">
    <property type="entry name" value="NAP_family"/>
</dbReference>
<comment type="similarity">
    <text evidence="1 2">Belongs to the nucleosome assembly protein (NAP) family.</text>
</comment>